<dbReference type="VEuPathDB" id="TriTrypDB:TEOVI_000166300"/>
<dbReference type="SUPFAM" id="SSF82199">
    <property type="entry name" value="SET domain"/>
    <property type="match status" value="1"/>
</dbReference>
<dbReference type="PROSITE" id="PS50280">
    <property type="entry name" value="SET"/>
    <property type="match status" value="1"/>
</dbReference>
<organism evidence="2 3">
    <name type="scientific">Trypanosoma equiperdum</name>
    <dbReference type="NCBI Taxonomy" id="5694"/>
    <lineage>
        <taxon>Eukaryota</taxon>
        <taxon>Discoba</taxon>
        <taxon>Euglenozoa</taxon>
        <taxon>Kinetoplastea</taxon>
        <taxon>Metakinetoplastina</taxon>
        <taxon>Trypanosomatida</taxon>
        <taxon>Trypanosomatidae</taxon>
        <taxon>Trypanosoma</taxon>
    </lineage>
</organism>
<dbReference type="GeneID" id="92375603"/>
<dbReference type="Pfam" id="PF00856">
    <property type="entry name" value="SET"/>
    <property type="match status" value="1"/>
</dbReference>
<dbReference type="Gene3D" id="2.170.270.10">
    <property type="entry name" value="SET domain"/>
    <property type="match status" value="1"/>
</dbReference>
<accession>A0A1G4ICN2</accession>
<keyword evidence="3" id="KW-1185">Reference proteome</keyword>
<dbReference type="AlphaFoldDB" id="A0A1G4ICN2"/>
<protein>
    <submittedName>
        <fullName evidence="2">SET domain containing protein, putative</fullName>
    </submittedName>
</protein>
<evidence type="ECO:0000259" key="1">
    <source>
        <dbReference type="PROSITE" id="PS50280"/>
    </source>
</evidence>
<dbReference type="InterPro" id="IPR001214">
    <property type="entry name" value="SET_dom"/>
</dbReference>
<comment type="caution">
    <text evidence="2">The sequence shown here is derived from an EMBL/GenBank/DDBJ whole genome shotgun (WGS) entry which is preliminary data.</text>
</comment>
<reference evidence="2" key="1">
    <citation type="submission" date="2016-09" db="EMBL/GenBank/DDBJ databases">
        <authorList>
            <person name="Hebert L."/>
            <person name="Moumen B."/>
        </authorList>
    </citation>
    <scope>NUCLEOTIDE SEQUENCE [LARGE SCALE GENOMIC DNA]</scope>
    <source>
        <strain evidence="2">OVI</strain>
    </source>
</reference>
<gene>
    <name evidence="2" type="ORF">TEOVI_000166300</name>
</gene>
<dbReference type="RefSeq" id="XP_067080968.1">
    <property type="nucleotide sequence ID" value="XM_067224867.1"/>
</dbReference>
<dbReference type="EMBL" id="CZPT02001358">
    <property type="protein sequence ID" value="SCU70094.1"/>
    <property type="molecule type" value="Genomic_DNA"/>
</dbReference>
<dbReference type="Proteomes" id="UP000195570">
    <property type="component" value="Unassembled WGS sequence"/>
</dbReference>
<feature type="domain" description="SET" evidence="1">
    <location>
        <begin position="105"/>
        <end position="224"/>
    </location>
</feature>
<evidence type="ECO:0000313" key="2">
    <source>
        <dbReference type="EMBL" id="SCU70094.1"/>
    </source>
</evidence>
<dbReference type="SMART" id="SM00317">
    <property type="entry name" value="SET"/>
    <property type="match status" value="1"/>
</dbReference>
<proteinExistence type="predicted"/>
<sequence length="354" mass="40259">MICKVLERIVKQILQRACIAMTARRLADILHGVVSVDNMTAVCLKMTESGVLERWGDDAFVLKDSSNAAVRNILVTPEYQDLGMTVLRVGERKVVKYIPREAEHRFFEVRQSILGRRAGLGLFLRSSRALRQGTVMCEYTGRLLRRPPKEHEQSIYVVRLRTAAYFVDGVDENGEHLSLATFINDNGPEAANAAMQEYDMLAGRVFVVAARDIDPGEEVFCTYGSTYWGCSSYDELHHKINGGQRKRPRDDDPDEFSCDFFYRCRRCGEEVTKRLMSLHARTCGDKLVKKKLISLNCLPFNEFTAMENSSKVLPASRQRMLRRAKHFVDLEEPQTFGLSHEDVVGDVTFTWSAS</sequence>
<evidence type="ECO:0000313" key="3">
    <source>
        <dbReference type="Proteomes" id="UP000195570"/>
    </source>
</evidence>
<dbReference type="InterPro" id="IPR046341">
    <property type="entry name" value="SET_dom_sf"/>
</dbReference>
<name>A0A1G4ICN2_TRYEQ</name>